<dbReference type="HOGENOM" id="CLU_133755_0_0_3"/>
<feature type="compositionally biased region" description="Low complexity" evidence="3">
    <location>
        <begin position="40"/>
        <end position="51"/>
    </location>
</feature>
<dbReference type="PANTHER" id="PTHR38439:SF3">
    <property type="entry name" value="COPPER-RESISTANT CUPROPROTEIN COPI"/>
    <property type="match status" value="1"/>
</dbReference>
<keyword evidence="4" id="KW-0732">Signal</keyword>
<dbReference type="InterPro" id="IPR050845">
    <property type="entry name" value="Cu-binding_ET"/>
</dbReference>
<protein>
    <submittedName>
        <fullName evidence="6">Putative copper-binding protein</fullName>
    </submittedName>
</protein>
<proteinExistence type="predicted"/>
<organism evidence="6 7">
    <name type="scientific">Allocoleopsis franciscana PCC 7113</name>
    <dbReference type="NCBI Taxonomy" id="1173027"/>
    <lineage>
        <taxon>Bacteria</taxon>
        <taxon>Bacillati</taxon>
        <taxon>Cyanobacteriota</taxon>
        <taxon>Cyanophyceae</taxon>
        <taxon>Coleofasciculales</taxon>
        <taxon>Coleofasciculaceae</taxon>
        <taxon>Allocoleopsis</taxon>
        <taxon>Allocoleopsis franciscana</taxon>
    </lineage>
</organism>
<feature type="compositionally biased region" description="Polar residues" evidence="3">
    <location>
        <begin position="27"/>
        <end position="39"/>
    </location>
</feature>
<dbReference type="SUPFAM" id="SSF49503">
    <property type="entry name" value="Cupredoxins"/>
    <property type="match status" value="1"/>
</dbReference>
<dbReference type="PANTHER" id="PTHR38439">
    <property type="entry name" value="AURACYANIN-B"/>
    <property type="match status" value="1"/>
</dbReference>
<dbReference type="eggNOG" id="COG4454">
    <property type="taxonomic scope" value="Bacteria"/>
</dbReference>
<evidence type="ECO:0000313" key="6">
    <source>
        <dbReference type="EMBL" id="AFZ16910.1"/>
    </source>
</evidence>
<evidence type="ECO:0000256" key="1">
    <source>
        <dbReference type="ARBA" id="ARBA00022723"/>
    </source>
</evidence>
<dbReference type="OrthoDB" id="9816061at2"/>
<dbReference type="PROSITE" id="PS00079">
    <property type="entry name" value="MULTICOPPER_OXIDASE1"/>
    <property type="match status" value="1"/>
</dbReference>
<evidence type="ECO:0000259" key="5">
    <source>
        <dbReference type="Pfam" id="PF13473"/>
    </source>
</evidence>
<dbReference type="Gene3D" id="2.60.40.420">
    <property type="entry name" value="Cupredoxins - blue copper proteins"/>
    <property type="match status" value="1"/>
</dbReference>
<feature type="signal peptide" evidence="4">
    <location>
        <begin position="1"/>
        <end position="23"/>
    </location>
</feature>
<feature type="domain" description="EfeO-type cupredoxin-like" evidence="5">
    <location>
        <begin position="45"/>
        <end position="158"/>
    </location>
</feature>
<dbReference type="RefSeq" id="WP_015181070.1">
    <property type="nucleotide sequence ID" value="NC_019738.1"/>
</dbReference>
<dbReference type="GO" id="GO:0046872">
    <property type="term" value="F:metal ion binding"/>
    <property type="evidence" value="ECO:0007669"/>
    <property type="project" value="UniProtKB-KW"/>
</dbReference>
<evidence type="ECO:0000256" key="2">
    <source>
        <dbReference type="ARBA" id="ARBA00023008"/>
    </source>
</evidence>
<reference evidence="6 7" key="1">
    <citation type="submission" date="2012-06" db="EMBL/GenBank/DDBJ databases">
        <title>Finished chromosome of genome of Microcoleus sp. PCC 7113.</title>
        <authorList>
            <consortium name="US DOE Joint Genome Institute"/>
            <person name="Gugger M."/>
            <person name="Coursin T."/>
            <person name="Rippka R."/>
            <person name="Tandeau De Marsac N."/>
            <person name="Huntemann M."/>
            <person name="Wei C.-L."/>
            <person name="Han J."/>
            <person name="Detter J.C."/>
            <person name="Han C."/>
            <person name="Tapia R."/>
            <person name="Chen A."/>
            <person name="Kyrpides N."/>
            <person name="Mavromatis K."/>
            <person name="Markowitz V."/>
            <person name="Szeto E."/>
            <person name="Ivanova N."/>
            <person name="Pagani I."/>
            <person name="Pati A."/>
            <person name="Goodwin L."/>
            <person name="Nordberg H.P."/>
            <person name="Cantor M.N."/>
            <person name="Hua S.X."/>
            <person name="Woyke T."/>
            <person name="Kerfeld C.A."/>
        </authorList>
    </citation>
    <scope>NUCLEOTIDE SEQUENCE [LARGE SCALE GENOMIC DNA]</scope>
    <source>
        <strain evidence="6 7">PCC 7113</strain>
    </source>
</reference>
<dbReference type="InterPro" id="IPR033138">
    <property type="entry name" value="Cu_oxidase_CS"/>
</dbReference>
<feature type="region of interest" description="Disordered" evidence="3">
    <location>
        <begin position="27"/>
        <end position="56"/>
    </location>
</feature>
<evidence type="ECO:0000256" key="4">
    <source>
        <dbReference type="SAM" id="SignalP"/>
    </source>
</evidence>
<keyword evidence="7" id="KW-1185">Reference proteome</keyword>
<feature type="chain" id="PRO_5003937980" evidence="4">
    <location>
        <begin position="24"/>
        <end position="170"/>
    </location>
</feature>
<dbReference type="InterPro" id="IPR028096">
    <property type="entry name" value="EfeO_Cupredoxin"/>
</dbReference>
<name>K9W939_9CYAN</name>
<dbReference type="Proteomes" id="UP000010471">
    <property type="component" value="Chromosome"/>
</dbReference>
<keyword evidence="1" id="KW-0479">Metal-binding</keyword>
<dbReference type="STRING" id="1173027.Mic7113_1015"/>
<dbReference type="Pfam" id="PF13473">
    <property type="entry name" value="Cupredoxin_1"/>
    <property type="match status" value="1"/>
</dbReference>
<dbReference type="KEGG" id="mic:Mic7113_1015"/>
<evidence type="ECO:0000313" key="7">
    <source>
        <dbReference type="Proteomes" id="UP000010471"/>
    </source>
</evidence>
<dbReference type="PROSITE" id="PS51257">
    <property type="entry name" value="PROKAR_LIPOPROTEIN"/>
    <property type="match status" value="1"/>
</dbReference>
<keyword evidence="2" id="KW-0186">Copper</keyword>
<accession>K9W939</accession>
<gene>
    <name evidence="6" type="ORF">Mic7113_1015</name>
</gene>
<dbReference type="EMBL" id="CP003630">
    <property type="protein sequence ID" value="AFZ16910.1"/>
    <property type="molecule type" value="Genomic_DNA"/>
</dbReference>
<dbReference type="InterPro" id="IPR008972">
    <property type="entry name" value="Cupredoxin"/>
</dbReference>
<evidence type="ECO:0000256" key="3">
    <source>
        <dbReference type="SAM" id="MobiDB-lite"/>
    </source>
</evidence>
<sequence>MKTDIILNSLTLCVVLSSLTACSNNKTAQSSSLNQETTQAAPSAISSPAKSQETPKGTKINVTAKEMVFQLSSATAPAGLVEFVVKNEGKKPHEFVVLKNDLTDKKLPLKGGSLDEDAKGLKNLGEISESKLTSGATQTLQLNLTPGRYLLVCNLPGHFQAGMKTEFIVK</sequence>
<dbReference type="AlphaFoldDB" id="K9W939"/>